<proteinExistence type="predicted"/>
<name>A0A451A0A7_9GAMM</name>
<evidence type="ECO:0000313" key="2">
    <source>
        <dbReference type="EMBL" id="VFK68731.1"/>
    </source>
</evidence>
<organism evidence="1">
    <name type="scientific">Candidatus Kentrum sp. UNK</name>
    <dbReference type="NCBI Taxonomy" id="2126344"/>
    <lineage>
        <taxon>Bacteria</taxon>
        <taxon>Pseudomonadati</taxon>
        <taxon>Pseudomonadota</taxon>
        <taxon>Gammaproteobacteria</taxon>
        <taxon>Candidatus Kentrum</taxon>
    </lineage>
</organism>
<reference evidence="1" key="1">
    <citation type="submission" date="2019-02" db="EMBL/GenBank/DDBJ databases">
        <authorList>
            <person name="Gruber-Vodicka R. H."/>
            <person name="Seah K. B. B."/>
        </authorList>
    </citation>
    <scope>NUCLEOTIDE SEQUENCE</scope>
    <source>
        <strain evidence="2">BECK_BY19</strain>
        <strain evidence="1">BECK_BY8</strain>
    </source>
</reference>
<gene>
    <name evidence="1" type="ORF">BECKUNK1418G_GA0071005_100717</name>
    <name evidence="2" type="ORF">BECKUNK1418H_GA0071006_100535</name>
</gene>
<protein>
    <submittedName>
        <fullName evidence="1">Uncharacterized protein</fullName>
    </submittedName>
</protein>
<dbReference type="EMBL" id="CAADFZ010000007">
    <property type="protein sequence ID" value="VFK59446.1"/>
    <property type="molecule type" value="Genomic_DNA"/>
</dbReference>
<dbReference type="EMBL" id="CAADGD010000005">
    <property type="protein sequence ID" value="VFK68731.1"/>
    <property type="molecule type" value="Genomic_DNA"/>
</dbReference>
<sequence>MLALRAGIQTGWTRVPTLVLQNFFVAGLPGWNDARVFGSGGKRSE</sequence>
<evidence type="ECO:0000313" key="1">
    <source>
        <dbReference type="EMBL" id="VFK59446.1"/>
    </source>
</evidence>
<dbReference type="AlphaFoldDB" id="A0A451A0A7"/>
<accession>A0A451A0A7</accession>